<dbReference type="EMBL" id="AUZH01000022">
    <property type="protein sequence ID" value="KFN87630.1"/>
    <property type="molecule type" value="Genomic_DNA"/>
</dbReference>
<reference evidence="4 6" key="1">
    <citation type="journal article" date="2014" name="Genome Announc.">
        <title>Draft Genome Sequences of Streptococcus bovis Strains ATCC 33317 and JB1.</title>
        <authorList>
            <person name="Benahmed F.H."/>
            <person name="Gopinath G.R."/>
            <person name="Harbottle H."/>
            <person name="Cotta M.A."/>
            <person name="Luo Y."/>
            <person name="Henderson C."/>
            <person name="Teri P."/>
            <person name="Soppet D."/>
            <person name="Rasmussen M."/>
            <person name="Whitehead T.R."/>
            <person name="Davidson M."/>
        </authorList>
    </citation>
    <scope>NUCLEOTIDE SEQUENCE [LARGE SCALE GENOMIC DNA]</scope>
    <source>
        <strain evidence="4 6">JB1</strain>
    </source>
</reference>
<gene>
    <name evidence="4" type="ORF">H702_06555</name>
    <name evidence="5" type="ORF">SAMN02910290_00810</name>
</gene>
<dbReference type="Pfam" id="PF22570">
    <property type="entry name" value="LiaF-TM"/>
    <property type="match status" value="1"/>
</dbReference>
<evidence type="ECO:0000313" key="5">
    <source>
        <dbReference type="EMBL" id="SFL17971.1"/>
    </source>
</evidence>
<organism evidence="4 6">
    <name type="scientific">Streptococcus equinus JB1</name>
    <dbReference type="NCBI Taxonomy" id="1294274"/>
    <lineage>
        <taxon>Bacteria</taxon>
        <taxon>Bacillati</taxon>
        <taxon>Bacillota</taxon>
        <taxon>Bacilli</taxon>
        <taxon>Lactobacillales</taxon>
        <taxon>Streptococcaceae</taxon>
        <taxon>Streptococcus</taxon>
    </lineage>
</organism>
<feature type="domain" description="LiaF transmembrane" evidence="3">
    <location>
        <begin position="10"/>
        <end position="107"/>
    </location>
</feature>
<comment type="caution">
    <text evidence="4">The sequence shown here is derived from an EMBL/GenBank/DDBJ whole genome shotgun (WGS) entry which is preliminary data.</text>
</comment>
<feature type="transmembrane region" description="Helical" evidence="1">
    <location>
        <begin position="88"/>
        <end position="107"/>
    </location>
</feature>
<evidence type="ECO:0000313" key="6">
    <source>
        <dbReference type="Proteomes" id="UP000029382"/>
    </source>
</evidence>
<keyword evidence="1" id="KW-1133">Transmembrane helix</keyword>
<dbReference type="InterPro" id="IPR024425">
    <property type="entry name" value="LiaF-like_C"/>
</dbReference>
<feature type="transmembrane region" description="Helical" evidence="1">
    <location>
        <begin position="39"/>
        <end position="57"/>
    </location>
</feature>
<dbReference type="RefSeq" id="WP_074799131.1">
    <property type="nucleotide sequence ID" value="NZ_AUZH01000022.1"/>
</dbReference>
<dbReference type="Proteomes" id="UP000182793">
    <property type="component" value="Unassembled WGS sequence"/>
</dbReference>
<sequence length="245" mass="26530">MKRHRINSIITGLLLILFAAMLMLNKMGILTAFPPVKMMLKIVLIAILIYFIIVNGFGKRSFLGVTVPLGIIACLFSDLLGISMVSPVTIILVSVLVGIGLSMIFGHTPRVNVASTKYEHRQSNGFSSKEYSDSEGTFAVDNSLGERTAYMSVNELRHGKIENALGSLTVYLNGTSLDEAGATIDIDNGLGKLQVYVPKEFRVRLNADNGLGSINTHGTSSTDTNQPLLTLNVDNGLGTTDIYFE</sequence>
<name>A0A091BT46_STREI</name>
<evidence type="ECO:0000256" key="1">
    <source>
        <dbReference type="SAM" id="Phobius"/>
    </source>
</evidence>
<feature type="transmembrane region" description="Helical" evidence="1">
    <location>
        <begin position="12"/>
        <end position="33"/>
    </location>
</feature>
<accession>A0A091BT46</accession>
<reference evidence="5 7" key="2">
    <citation type="submission" date="2016-10" db="EMBL/GenBank/DDBJ databases">
        <authorList>
            <person name="Varghese N."/>
            <person name="Submissions S."/>
        </authorList>
    </citation>
    <scope>NUCLEOTIDE SEQUENCE [LARGE SCALE GENOMIC DNA]</scope>
    <source>
        <strain evidence="5 7">JB1</strain>
    </source>
</reference>
<dbReference type="InterPro" id="IPR054331">
    <property type="entry name" value="LiaF_TM"/>
</dbReference>
<evidence type="ECO:0000259" key="3">
    <source>
        <dbReference type="Pfam" id="PF22570"/>
    </source>
</evidence>
<evidence type="ECO:0000313" key="4">
    <source>
        <dbReference type="EMBL" id="KFN87630.1"/>
    </source>
</evidence>
<keyword evidence="7" id="KW-1185">Reference proteome</keyword>
<protein>
    <submittedName>
        <fullName evidence="5">Predicted membrane protein</fullName>
    </submittedName>
</protein>
<dbReference type="EMBL" id="FOTG01000003">
    <property type="protein sequence ID" value="SFL17971.1"/>
    <property type="molecule type" value="Genomic_DNA"/>
</dbReference>
<feature type="transmembrane region" description="Helical" evidence="1">
    <location>
        <begin position="62"/>
        <end position="82"/>
    </location>
</feature>
<dbReference type="AlphaFoldDB" id="A0A091BT46"/>
<dbReference type="Pfam" id="PF09922">
    <property type="entry name" value="LiaF-like_C"/>
    <property type="match status" value="1"/>
</dbReference>
<evidence type="ECO:0000259" key="2">
    <source>
        <dbReference type="Pfam" id="PF09922"/>
    </source>
</evidence>
<proteinExistence type="predicted"/>
<feature type="domain" description="Cell wall-active antibiotics response LiaF-like C-terminal" evidence="2">
    <location>
        <begin position="152"/>
        <end position="227"/>
    </location>
</feature>
<keyword evidence="1" id="KW-0472">Membrane</keyword>
<keyword evidence="1" id="KW-0812">Transmembrane</keyword>
<dbReference type="Proteomes" id="UP000029382">
    <property type="component" value="Unassembled WGS sequence"/>
</dbReference>
<evidence type="ECO:0000313" key="7">
    <source>
        <dbReference type="Proteomes" id="UP000182793"/>
    </source>
</evidence>